<evidence type="ECO:0000313" key="2">
    <source>
        <dbReference type="Proteomes" id="UP000195402"/>
    </source>
</evidence>
<sequence>MSLTYSVNLWDLQHYMVIIKPNSPPQSQVYVFDFQPQDPENIYVALAALSGRGVPGVVLMRELAKLPKSKCWFVGFSGVDGISRANRFNELWETDLKVGRHDCRDYTNGLIECLTGEKHVLERLRGSLDS</sequence>
<dbReference type="Proteomes" id="UP000195402">
    <property type="component" value="Unassembled WGS sequence"/>
</dbReference>
<dbReference type="FunCoup" id="A0A200QFL2">
    <property type="interactions" value="776"/>
</dbReference>
<dbReference type="PANTHER" id="PTHR36342">
    <property type="entry name" value="PTB DOMAIN ENGULFMENT ADAPTER"/>
    <property type="match status" value="1"/>
</dbReference>
<dbReference type="STRING" id="56857.A0A200QFL2"/>
<dbReference type="InParanoid" id="A0A200QFL2"/>
<reference evidence="1 2" key="1">
    <citation type="journal article" date="2017" name="Mol. Plant">
        <title>The Genome of Medicinal Plant Macleaya cordata Provides New Insights into Benzylisoquinoline Alkaloids Metabolism.</title>
        <authorList>
            <person name="Liu X."/>
            <person name="Liu Y."/>
            <person name="Huang P."/>
            <person name="Ma Y."/>
            <person name="Qing Z."/>
            <person name="Tang Q."/>
            <person name="Cao H."/>
            <person name="Cheng P."/>
            <person name="Zheng Y."/>
            <person name="Yuan Z."/>
            <person name="Zhou Y."/>
            <person name="Liu J."/>
            <person name="Tang Z."/>
            <person name="Zhuo Y."/>
            <person name="Zhang Y."/>
            <person name="Yu L."/>
            <person name="Huang J."/>
            <person name="Yang P."/>
            <person name="Peng Q."/>
            <person name="Zhang J."/>
            <person name="Jiang W."/>
            <person name="Zhang Z."/>
            <person name="Lin K."/>
            <person name="Ro D.K."/>
            <person name="Chen X."/>
            <person name="Xiong X."/>
            <person name="Shang Y."/>
            <person name="Huang S."/>
            <person name="Zeng J."/>
        </authorList>
    </citation>
    <scope>NUCLEOTIDE SEQUENCE [LARGE SCALE GENOMIC DNA]</scope>
    <source>
        <strain evidence="2">cv. BLH2017</strain>
        <tissue evidence="1">Root</tissue>
    </source>
</reference>
<dbReference type="OrthoDB" id="1920822at2759"/>
<dbReference type="PANTHER" id="PTHR36342:SF1">
    <property type="entry name" value="PTB DOMAIN ENGULFMENT ADAPTER"/>
    <property type="match status" value="1"/>
</dbReference>
<gene>
    <name evidence="1" type="ORF">BVC80_1785g34</name>
</gene>
<dbReference type="OMA" id="GRMCIFI"/>
<organism evidence="1 2">
    <name type="scientific">Macleaya cordata</name>
    <name type="common">Five-seeded plume-poppy</name>
    <name type="synonym">Bocconia cordata</name>
    <dbReference type="NCBI Taxonomy" id="56857"/>
    <lineage>
        <taxon>Eukaryota</taxon>
        <taxon>Viridiplantae</taxon>
        <taxon>Streptophyta</taxon>
        <taxon>Embryophyta</taxon>
        <taxon>Tracheophyta</taxon>
        <taxon>Spermatophyta</taxon>
        <taxon>Magnoliopsida</taxon>
        <taxon>Ranunculales</taxon>
        <taxon>Papaveraceae</taxon>
        <taxon>Papaveroideae</taxon>
        <taxon>Macleaya</taxon>
    </lineage>
</organism>
<name>A0A200QFL2_MACCD</name>
<accession>A0A200QFL2</accession>
<dbReference type="AlphaFoldDB" id="A0A200QFL2"/>
<protein>
    <submittedName>
        <fullName evidence="1">Uncharacterized protein</fullName>
    </submittedName>
</protein>
<proteinExistence type="predicted"/>
<keyword evidence="2" id="KW-1185">Reference proteome</keyword>
<evidence type="ECO:0000313" key="1">
    <source>
        <dbReference type="EMBL" id="OVA09249.1"/>
    </source>
</evidence>
<comment type="caution">
    <text evidence="1">The sequence shown here is derived from an EMBL/GenBank/DDBJ whole genome shotgun (WGS) entry which is preliminary data.</text>
</comment>
<dbReference type="EMBL" id="MVGT01002161">
    <property type="protein sequence ID" value="OVA09249.1"/>
    <property type="molecule type" value="Genomic_DNA"/>
</dbReference>